<reference evidence="2 3" key="1">
    <citation type="submission" date="2019-03" db="EMBL/GenBank/DDBJ databases">
        <title>Genomic Encyclopedia of Type Strains, Phase IV (KMG-IV): sequencing the most valuable type-strain genomes for metagenomic binning, comparative biology and taxonomic classification.</title>
        <authorList>
            <person name="Goeker M."/>
        </authorList>
    </citation>
    <scope>NUCLEOTIDE SEQUENCE [LARGE SCALE GENOMIC DNA]</scope>
    <source>
        <strain evidence="2 3">DSM 29481</strain>
    </source>
</reference>
<evidence type="ECO:0000313" key="2">
    <source>
        <dbReference type="EMBL" id="TCU53678.1"/>
    </source>
</evidence>
<dbReference type="InterPro" id="IPR005180">
    <property type="entry name" value="DUF302"/>
</dbReference>
<protein>
    <submittedName>
        <fullName evidence="2">Uncharacterized protein (DUF302 family)</fullName>
    </submittedName>
</protein>
<evidence type="ECO:0000313" key="3">
    <source>
        <dbReference type="Proteomes" id="UP000295773"/>
    </source>
</evidence>
<dbReference type="PANTHER" id="PTHR38342:SF2">
    <property type="entry name" value="INNER MEMBRANE OR EXPORTED"/>
    <property type="match status" value="1"/>
</dbReference>
<dbReference type="InterPro" id="IPR035923">
    <property type="entry name" value="TT1751-like_sf"/>
</dbReference>
<comment type="caution">
    <text evidence="2">The sequence shown here is derived from an EMBL/GenBank/DDBJ whole genome shotgun (WGS) entry which is preliminary data.</text>
</comment>
<dbReference type="Pfam" id="PF03625">
    <property type="entry name" value="DUF302"/>
    <property type="match status" value="1"/>
</dbReference>
<evidence type="ECO:0000259" key="1">
    <source>
        <dbReference type="Pfam" id="PF03625"/>
    </source>
</evidence>
<gene>
    <name evidence="2" type="ORF">EDD61_12716</name>
</gene>
<keyword evidence="3" id="KW-1185">Reference proteome</keyword>
<sequence>MKEDKAMLFVKKSECSVKTCAHFLKEVLKKRKIPIFAVYDHGENAKTVGMEMPETIVIVFGNPSIGTKLMLENAAIALELPLKIAIWEEDQHTHVATNRLLPLAERYGICEVEILQQMEELVEELVWLTAMQKRSLC</sequence>
<dbReference type="CDD" id="cd14797">
    <property type="entry name" value="DUF302"/>
    <property type="match status" value="1"/>
</dbReference>
<dbReference type="RefSeq" id="WP_132225671.1">
    <property type="nucleotide sequence ID" value="NZ_JANKBG010000027.1"/>
</dbReference>
<dbReference type="SUPFAM" id="SSF103247">
    <property type="entry name" value="TT1751-like"/>
    <property type="match status" value="1"/>
</dbReference>
<feature type="domain" description="DUF302" evidence="1">
    <location>
        <begin position="40"/>
        <end position="99"/>
    </location>
</feature>
<accession>A0A4R3SXE4</accession>
<organism evidence="2 3">
    <name type="scientific">Longicatena caecimuris</name>
    <dbReference type="NCBI Taxonomy" id="1796635"/>
    <lineage>
        <taxon>Bacteria</taxon>
        <taxon>Bacillati</taxon>
        <taxon>Bacillota</taxon>
        <taxon>Erysipelotrichia</taxon>
        <taxon>Erysipelotrichales</taxon>
        <taxon>Erysipelotrichaceae</taxon>
        <taxon>Longicatena</taxon>
    </lineage>
</organism>
<dbReference type="PANTHER" id="PTHR38342">
    <property type="entry name" value="SLR5037 PROTEIN"/>
    <property type="match status" value="1"/>
</dbReference>
<dbReference type="Gene3D" id="3.30.310.70">
    <property type="entry name" value="TT1751-like domain"/>
    <property type="match status" value="1"/>
</dbReference>
<dbReference type="EMBL" id="SMBP01000027">
    <property type="protein sequence ID" value="TCU53678.1"/>
    <property type="molecule type" value="Genomic_DNA"/>
</dbReference>
<name>A0A4R3SXE4_9FIRM</name>
<dbReference type="AlphaFoldDB" id="A0A4R3SXE4"/>
<proteinExistence type="predicted"/>
<dbReference type="Proteomes" id="UP000295773">
    <property type="component" value="Unassembled WGS sequence"/>
</dbReference>